<dbReference type="EMBL" id="JAVAMQ010000069">
    <property type="protein sequence ID" value="MDP5309294.1"/>
    <property type="molecule type" value="Genomic_DNA"/>
</dbReference>
<proteinExistence type="predicted"/>
<evidence type="ECO:0000313" key="2">
    <source>
        <dbReference type="Proteomes" id="UP001224997"/>
    </source>
</evidence>
<protein>
    <submittedName>
        <fullName evidence="1">Uncharacterized protein</fullName>
    </submittedName>
</protein>
<gene>
    <name evidence="1" type="ORF">Q5Y72_19715</name>
</gene>
<dbReference type="RefSeq" id="WP_305965085.1">
    <property type="nucleotide sequence ID" value="NZ_JAVAMQ010000069.1"/>
</dbReference>
<keyword evidence="2" id="KW-1185">Reference proteome</keyword>
<dbReference type="Proteomes" id="UP001224997">
    <property type="component" value="Unassembled WGS sequence"/>
</dbReference>
<reference evidence="1 2" key="1">
    <citation type="submission" date="2023-08" db="EMBL/GenBank/DDBJ databases">
        <authorList>
            <person name="Park J.-S."/>
        </authorList>
    </citation>
    <scope>NUCLEOTIDE SEQUENCE [LARGE SCALE GENOMIC DNA]</scope>
    <source>
        <strain evidence="1 2">2205BS29-5</strain>
    </source>
</reference>
<comment type="caution">
    <text evidence="1">The sequence shown here is derived from an EMBL/GenBank/DDBJ whole genome shotgun (WGS) entry which is preliminary data.</text>
</comment>
<organism evidence="1 2">
    <name type="scientific">Paracoccus spongiarum</name>
    <dbReference type="NCBI Taxonomy" id="3064387"/>
    <lineage>
        <taxon>Bacteria</taxon>
        <taxon>Pseudomonadati</taxon>
        <taxon>Pseudomonadota</taxon>
        <taxon>Alphaproteobacteria</taxon>
        <taxon>Rhodobacterales</taxon>
        <taxon>Paracoccaceae</taxon>
        <taxon>Paracoccus</taxon>
    </lineage>
</organism>
<accession>A0ABT9JHH7</accession>
<name>A0ABT9JHH7_9RHOB</name>
<evidence type="ECO:0000313" key="1">
    <source>
        <dbReference type="EMBL" id="MDP5309294.1"/>
    </source>
</evidence>
<sequence>MSVSRSGNSITVDGAALGIHGAGLDATGRDAAWAWANSHIPQEPEP</sequence>